<dbReference type="PATRIC" id="fig|1069642.3.peg.2485"/>
<protein>
    <submittedName>
        <fullName evidence="2">Uncharacterized protein</fullName>
    </submittedName>
</protein>
<sequence length="98" mass="10757">MMRTLLIALVMSASVAHAKVCKDSDQGLIPESAGKVIYSLGDENCLGDSCYRQVVKEFDRCLDSQKLLEFACQQGEIIEKEILCAPDQACRQGACVKK</sequence>
<dbReference type="AlphaFoldDB" id="K7YWY1"/>
<organism evidence="2 3">
    <name type="scientific">Bdellovibrio bacteriovorus str. Tiberius</name>
    <dbReference type="NCBI Taxonomy" id="1069642"/>
    <lineage>
        <taxon>Bacteria</taxon>
        <taxon>Pseudomonadati</taxon>
        <taxon>Bdellovibrionota</taxon>
        <taxon>Bdellovibrionia</taxon>
        <taxon>Bdellovibrionales</taxon>
        <taxon>Pseudobdellovibrionaceae</taxon>
        <taxon>Bdellovibrio</taxon>
    </lineage>
</organism>
<proteinExistence type="predicted"/>
<evidence type="ECO:0000313" key="3">
    <source>
        <dbReference type="Proteomes" id="UP000010074"/>
    </source>
</evidence>
<keyword evidence="1" id="KW-0732">Signal</keyword>
<feature type="signal peptide" evidence="1">
    <location>
        <begin position="1"/>
        <end position="18"/>
    </location>
</feature>
<evidence type="ECO:0000256" key="1">
    <source>
        <dbReference type="SAM" id="SignalP"/>
    </source>
</evidence>
<dbReference type="Proteomes" id="UP000010074">
    <property type="component" value="Chromosome"/>
</dbReference>
<accession>K7YWY1</accession>
<feature type="chain" id="PRO_5003913860" evidence="1">
    <location>
        <begin position="19"/>
        <end position="98"/>
    </location>
</feature>
<dbReference type="STRING" id="1069642.Bdt_2510"/>
<dbReference type="EMBL" id="CP002930">
    <property type="protein sequence ID" value="AFY02193.1"/>
    <property type="molecule type" value="Genomic_DNA"/>
</dbReference>
<name>K7YWY1_BDEBC</name>
<dbReference type="RefSeq" id="WP_015091629.1">
    <property type="nucleotide sequence ID" value="NC_019567.1"/>
</dbReference>
<evidence type="ECO:0000313" key="2">
    <source>
        <dbReference type="EMBL" id="AFY02193.1"/>
    </source>
</evidence>
<dbReference type="KEGG" id="bbat:Bdt_2510"/>
<reference evidence="2 3" key="1">
    <citation type="journal article" date="2012" name="BMC Genomics">
        <title>Genome analysis of a simultaneously predatory and prey-independent, novel Bdellovibrio bacteriovorus from the River Tiber, supports in silico predictions of both ancient and recent lateral gene transfer from diverse bacteria.</title>
        <authorList>
            <person name="Hobley L."/>
            <person name="Lerner T.R."/>
            <person name="Williams L.E."/>
            <person name="Lambert C."/>
            <person name="Till R."/>
            <person name="Milner D.S."/>
            <person name="Basford S.M."/>
            <person name="Capeness M.J."/>
            <person name="Fenton A.K."/>
            <person name="Atterbury R.J."/>
            <person name="Harris M.A."/>
            <person name="Sockett R.E."/>
        </authorList>
    </citation>
    <scope>NUCLEOTIDE SEQUENCE [LARGE SCALE GENOMIC DNA]</scope>
    <source>
        <strain evidence="2 3">Tiberius</strain>
    </source>
</reference>
<gene>
    <name evidence="2" type="ORF">Bdt_2510</name>
</gene>
<dbReference type="HOGENOM" id="CLU_2341103_0_0_7"/>